<gene>
    <name evidence="3" type="ORF">AA415_02196</name>
</gene>
<sequence length="608" mass="69642" precursor="true">MKSSCIYTCILLCLYVCNLHGQTLDDNIVITQCSDSYIFMEEDGIPTVRNRKETSYEATRMGTALQPYTYYGEFISLDGASAKGGGKAEYKSITPENVFFDDSKVCFFNINLDRKGKKTEVTFKRTFHDLHYFTRIYLGEDYFIKTKQITFIIPQSLSHFRLTERNFTPSIHCERGINSAGDSLFTYTVTDMPAMKDEKHMPASGKIYPHILITGSFKDVHDMYRWSNGLAQVDCNIPELDSLLAEITEGCRTDMEKIRNTYAWVQQNIRYIAFEAGILGHKPDTPAEVLRKRYGDCKGMAILLRTLLKAQGFDARLTDIGTVDIPYRMSEIATLASVNHMICSLIYRGKTYYLDATNEYINAEFIPESIQGREAVIENGENCIVHTLPMLNSSASIDSLSYICSLSDKQANKVLQGNATRSWSGDMKEFFLTAYHENDKSGRKEYLSRILTGDNHNYQINSVSWIQQEPQQEWAALTGEVINSSAVQIADNEFYIELDLHNDLFDQPIDTAKRIHDYELPLRCRIVRHTELEIPAGYVLSYCPKGISIHTPQGILCCSYKTERNKIIFRKVMEITEKRIPRNEIATWNTHLRKWADASHEQIILKKQ</sequence>
<dbReference type="RefSeq" id="WP_040315921.1">
    <property type="nucleotide sequence ID" value="NZ_CAXVMA010000021.1"/>
</dbReference>
<evidence type="ECO:0000259" key="2">
    <source>
        <dbReference type="Pfam" id="PF01841"/>
    </source>
</evidence>
<comment type="caution">
    <text evidence="3">The sequence shown here is derived from an EMBL/GenBank/DDBJ whole genome shotgun (WGS) entry which is preliminary data.</text>
</comment>
<dbReference type="PATRIC" id="fig|46506.5.peg.2351"/>
<dbReference type="EMBL" id="LRGC01000009">
    <property type="protein sequence ID" value="KWR54253.1"/>
    <property type="molecule type" value="Genomic_DNA"/>
</dbReference>
<dbReference type="AlphaFoldDB" id="A0A125MFJ4"/>
<evidence type="ECO:0000313" key="4">
    <source>
        <dbReference type="Proteomes" id="UP000056419"/>
    </source>
</evidence>
<feature type="signal peptide" evidence="1">
    <location>
        <begin position="1"/>
        <end position="21"/>
    </location>
</feature>
<dbReference type="Gene3D" id="3.10.620.30">
    <property type="match status" value="1"/>
</dbReference>
<reference evidence="3 4" key="1">
    <citation type="journal article" date="2016" name="BMC Genomics">
        <title>Type VI secretion systems of human gut Bacteroidales segregate into three genetic architectures, two of which are contained on mobile genetic elements.</title>
        <authorList>
            <person name="Coyne M.J."/>
            <person name="Roelofs K.G."/>
            <person name="Comstock L.E."/>
        </authorList>
    </citation>
    <scope>NUCLEOTIDE SEQUENCE [LARGE SCALE GENOMIC DNA]</scope>
    <source>
        <strain evidence="3 4">CL09T03C01</strain>
    </source>
</reference>
<protein>
    <submittedName>
        <fullName evidence="3">Transglutaminase-like superfamily protein</fullName>
    </submittedName>
</protein>
<dbReference type="Gene3D" id="2.60.40.3140">
    <property type="match status" value="1"/>
</dbReference>
<proteinExistence type="predicted"/>
<dbReference type="Proteomes" id="UP000056419">
    <property type="component" value="Unassembled WGS sequence"/>
</dbReference>
<dbReference type="Pfam" id="PF01841">
    <property type="entry name" value="Transglut_core"/>
    <property type="match status" value="1"/>
</dbReference>
<feature type="domain" description="Transglutaminase-like" evidence="2">
    <location>
        <begin position="242"/>
        <end position="317"/>
    </location>
</feature>
<dbReference type="SUPFAM" id="SSF54001">
    <property type="entry name" value="Cysteine proteinases"/>
    <property type="match status" value="1"/>
</dbReference>
<evidence type="ECO:0000256" key="1">
    <source>
        <dbReference type="SAM" id="SignalP"/>
    </source>
</evidence>
<dbReference type="Gene3D" id="2.60.120.1130">
    <property type="match status" value="1"/>
</dbReference>
<accession>A0A125MFJ4</accession>
<name>A0A125MFJ4_BACSE</name>
<organism evidence="3 4">
    <name type="scientific">Bacteroides stercoris</name>
    <dbReference type="NCBI Taxonomy" id="46506"/>
    <lineage>
        <taxon>Bacteria</taxon>
        <taxon>Pseudomonadati</taxon>
        <taxon>Bacteroidota</taxon>
        <taxon>Bacteroidia</taxon>
        <taxon>Bacteroidales</taxon>
        <taxon>Bacteroidaceae</taxon>
        <taxon>Bacteroides</taxon>
    </lineage>
</organism>
<keyword evidence="1" id="KW-0732">Signal</keyword>
<feature type="chain" id="PRO_5007177913" evidence="1">
    <location>
        <begin position="22"/>
        <end position="608"/>
    </location>
</feature>
<dbReference type="STRING" id="46506.AA415_02196"/>
<evidence type="ECO:0000313" key="3">
    <source>
        <dbReference type="EMBL" id="KWR54253.1"/>
    </source>
</evidence>
<dbReference type="InterPro" id="IPR002931">
    <property type="entry name" value="Transglutaminase-like"/>
</dbReference>
<keyword evidence="4" id="KW-1185">Reference proteome</keyword>
<dbReference type="InterPro" id="IPR038765">
    <property type="entry name" value="Papain-like_cys_pep_sf"/>
</dbReference>